<gene>
    <name evidence="5" type="ORF">EC844_103203</name>
</gene>
<proteinExistence type="predicted"/>
<dbReference type="AlphaFoldDB" id="A0A4R1XYN3"/>
<accession>A0A4R1XYN3</accession>
<dbReference type="Pfam" id="PF22753">
    <property type="entry name" value="Ape1_N"/>
    <property type="match status" value="1"/>
</dbReference>
<feature type="domain" description="SGNH hydrolase-type esterase" evidence="3">
    <location>
        <begin position="206"/>
        <end position="362"/>
    </location>
</feature>
<organism evidence="5 6">
    <name type="scientific">Acinetobacter calcoaceticus</name>
    <dbReference type="NCBI Taxonomy" id="471"/>
    <lineage>
        <taxon>Bacteria</taxon>
        <taxon>Pseudomonadati</taxon>
        <taxon>Pseudomonadota</taxon>
        <taxon>Gammaproteobacteria</taxon>
        <taxon>Moraxellales</taxon>
        <taxon>Moraxellaceae</taxon>
        <taxon>Acinetobacter</taxon>
        <taxon>Acinetobacter calcoaceticus/baumannii complex</taxon>
    </lineage>
</organism>
<keyword evidence="2" id="KW-0732">Signal</keyword>
<evidence type="ECO:0000313" key="5">
    <source>
        <dbReference type="EMBL" id="TCM69256.1"/>
    </source>
</evidence>
<dbReference type="EMBL" id="SLVJ01000003">
    <property type="protein sequence ID" value="TCM69256.1"/>
    <property type="molecule type" value="Genomic_DNA"/>
</dbReference>
<sequence length="465" mass="50211">MKLKHLCSLSLLTLSLSPSTFASNLSNFNEPNSQKLIKAIQNNSVHLVQIGDSHTAADEMTDALRQQLQSRLGNGGMGWGMPMYFTGHRLVRYGYDNSGWQPISSRTQHNDNYAFGGLLAVPQYAGSSLTIKAKKYEAAQKIKVSIRQAAGDAALVGTDAQGRRISIEAPVKNGSWQMAEFNAQLPFTLQAQQVSNTALGGWWAQNENGKGAVVSAIGINGAQLSIWNRWNRQGWQQEIKAVAPDLMVLAYGTNEAYNNNLDVDQARQVLIEQIRAIRQASPATAIMLVSAPESLKNIAGSCGTRPIKLSAMQQMQREVAQQQNTLFWDWQQAMGGSCSMKSWINQGDARRDGVHFSASGYQKLGQTMAQDILSFSGQVTNPQSTSQGYAQPSSSSASPNTSQSSAQYGNSNNLSTKISYSSPNGTASKQGNSAQLSNSNLANLGYAKICIEGTGECKSIGKQPN</sequence>
<name>A0A4R1XYN3_ACICA</name>
<dbReference type="Pfam" id="PF13472">
    <property type="entry name" value="Lipase_GDSL_2"/>
    <property type="match status" value="1"/>
</dbReference>
<keyword evidence="6" id="KW-1185">Reference proteome</keyword>
<evidence type="ECO:0000313" key="6">
    <source>
        <dbReference type="Proteomes" id="UP000294963"/>
    </source>
</evidence>
<dbReference type="InterPro" id="IPR013830">
    <property type="entry name" value="SGNH_hydro"/>
</dbReference>
<dbReference type="OrthoDB" id="7985403at2"/>
<feature type="compositionally biased region" description="Low complexity" evidence="1">
    <location>
        <begin position="384"/>
        <end position="407"/>
    </location>
</feature>
<evidence type="ECO:0000259" key="3">
    <source>
        <dbReference type="Pfam" id="PF13472"/>
    </source>
</evidence>
<feature type="domain" description="Peptidoglycan O-acetylesterase N-terminal" evidence="4">
    <location>
        <begin position="75"/>
        <end position="188"/>
    </location>
</feature>
<comment type="caution">
    <text evidence="5">The sequence shown here is derived from an EMBL/GenBank/DDBJ whole genome shotgun (WGS) entry which is preliminary data.</text>
</comment>
<evidence type="ECO:0000259" key="4">
    <source>
        <dbReference type="Pfam" id="PF22753"/>
    </source>
</evidence>
<dbReference type="Gene3D" id="2.60.120.1360">
    <property type="match status" value="1"/>
</dbReference>
<dbReference type="SUPFAM" id="SSF52266">
    <property type="entry name" value="SGNH hydrolase"/>
    <property type="match status" value="1"/>
</dbReference>
<dbReference type="InterPro" id="IPR036514">
    <property type="entry name" value="SGNH_hydro_sf"/>
</dbReference>
<reference evidence="5 6" key="1">
    <citation type="submission" date="2019-03" db="EMBL/GenBank/DDBJ databases">
        <title>Genomic analyses of the natural microbiome of Caenorhabditis elegans.</title>
        <authorList>
            <person name="Samuel B."/>
        </authorList>
    </citation>
    <scope>NUCLEOTIDE SEQUENCE [LARGE SCALE GENOMIC DNA]</scope>
    <source>
        <strain evidence="5 6">JUb89</strain>
    </source>
</reference>
<dbReference type="Gene3D" id="3.40.50.1110">
    <property type="entry name" value="SGNH hydrolase"/>
    <property type="match status" value="1"/>
</dbReference>
<dbReference type="InterPro" id="IPR055041">
    <property type="entry name" value="Ape1_N"/>
</dbReference>
<dbReference type="CDD" id="cd01825">
    <property type="entry name" value="SGNH_hydrolase_peri1"/>
    <property type="match status" value="1"/>
</dbReference>
<protein>
    <submittedName>
        <fullName evidence="5">Lysophospholipase L1-like esterase</fullName>
    </submittedName>
</protein>
<dbReference type="InterPro" id="IPR051532">
    <property type="entry name" value="Ester_Hydrolysis_Enzymes"/>
</dbReference>
<feature type="signal peptide" evidence="2">
    <location>
        <begin position="1"/>
        <end position="22"/>
    </location>
</feature>
<feature type="chain" id="PRO_5020489024" evidence="2">
    <location>
        <begin position="23"/>
        <end position="465"/>
    </location>
</feature>
<dbReference type="GO" id="GO:0016788">
    <property type="term" value="F:hydrolase activity, acting on ester bonds"/>
    <property type="evidence" value="ECO:0007669"/>
    <property type="project" value="UniProtKB-ARBA"/>
</dbReference>
<feature type="compositionally biased region" description="Polar residues" evidence="1">
    <location>
        <begin position="408"/>
        <end position="429"/>
    </location>
</feature>
<feature type="region of interest" description="Disordered" evidence="1">
    <location>
        <begin position="380"/>
        <end position="434"/>
    </location>
</feature>
<dbReference type="PANTHER" id="PTHR30383:SF29">
    <property type="entry name" value="SGNH HYDROLASE-TYPE ESTERASE DOMAIN-CONTAINING PROTEIN"/>
    <property type="match status" value="1"/>
</dbReference>
<evidence type="ECO:0000256" key="1">
    <source>
        <dbReference type="SAM" id="MobiDB-lite"/>
    </source>
</evidence>
<evidence type="ECO:0000256" key="2">
    <source>
        <dbReference type="SAM" id="SignalP"/>
    </source>
</evidence>
<dbReference type="Proteomes" id="UP000294963">
    <property type="component" value="Unassembled WGS sequence"/>
</dbReference>
<dbReference type="PANTHER" id="PTHR30383">
    <property type="entry name" value="THIOESTERASE 1/PROTEASE 1/LYSOPHOSPHOLIPASE L1"/>
    <property type="match status" value="1"/>
</dbReference>